<dbReference type="InterPro" id="IPR000120">
    <property type="entry name" value="Amidase"/>
</dbReference>
<proteinExistence type="predicted"/>
<evidence type="ECO:0000313" key="3">
    <source>
        <dbReference type="Proteomes" id="UP000544331"/>
    </source>
</evidence>
<name>A0A8H5Y3P6_9HYPO</name>
<dbReference type="EMBL" id="JAAOAN010000518">
    <property type="protein sequence ID" value="KAF5704312.1"/>
    <property type="molecule type" value="Genomic_DNA"/>
</dbReference>
<organism evidence="2 3">
    <name type="scientific">Fusarium mundagurra</name>
    <dbReference type="NCBI Taxonomy" id="1567541"/>
    <lineage>
        <taxon>Eukaryota</taxon>
        <taxon>Fungi</taxon>
        <taxon>Dikarya</taxon>
        <taxon>Ascomycota</taxon>
        <taxon>Pezizomycotina</taxon>
        <taxon>Sordariomycetes</taxon>
        <taxon>Hypocreomycetidae</taxon>
        <taxon>Hypocreales</taxon>
        <taxon>Nectriaceae</taxon>
        <taxon>Fusarium</taxon>
        <taxon>Fusarium fujikuroi species complex</taxon>
    </lineage>
</organism>
<dbReference type="PANTHER" id="PTHR11895:SF151">
    <property type="entry name" value="GLUTAMYL-TRNA(GLN) AMIDOTRANSFERASE SUBUNIT A"/>
    <property type="match status" value="1"/>
</dbReference>
<comment type="caution">
    <text evidence="2">The sequence shown here is derived from an EMBL/GenBank/DDBJ whole genome shotgun (WGS) entry which is preliminary data.</text>
</comment>
<dbReference type="AlphaFoldDB" id="A0A8H5Y3P6"/>
<sequence length="468" mass="51324">MDSPPYKWTATQALEYLKNDTISVEAYAQSLLDRIQERDRTIKAWAHLDPELVLSQARLLDKVPIEKRGPLHGLAIGIKDIMDTKDMPTEYGSRIYDGHQPSADSDAVAVLRAAGALIFGKTTTTEFAVANYGPWTANPHNPKHTPGGSSSGSAAAVADFQVPLSLGSQTGGSVIRPASYTGVFAMKPTFNAISTEGQKPCAPSFDTIGFFARSIDDLQLLADVFSLKDDELPKDISLDQISVAVIKTPFWASAECGTDRAMENSISVLRRNGIKVEEVSFPAEVSDPKVLGRIQDVIIQSEARVSLLPEYRLNKAKLGYEVRDIVQNKSNMTQEELRNAYDRYTEMRVIINDLASKYDIILAPSAVDDAPVGLDDMGSPIFNTLWTGFHMPVINIPSSFGPWGMPVGVSLVAPRFNDQQLLRTGKAIGEILMADGKRRRKDAEGLWNMDCFEEYAIVHGEQTGQCVP</sequence>
<dbReference type="OrthoDB" id="6428749at2759"/>
<dbReference type="PANTHER" id="PTHR11895">
    <property type="entry name" value="TRANSAMIDASE"/>
    <property type="match status" value="1"/>
</dbReference>
<dbReference type="InterPro" id="IPR023631">
    <property type="entry name" value="Amidase_dom"/>
</dbReference>
<dbReference type="Pfam" id="PF01425">
    <property type="entry name" value="Amidase"/>
    <property type="match status" value="1"/>
</dbReference>
<feature type="domain" description="Amidase" evidence="1">
    <location>
        <begin position="29"/>
        <end position="422"/>
    </location>
</feature>
<reference evidence="2 3" key="1">
    <citation type="submission" date="2020-05" db="EMBL/GenBank/DDBJ databases">
        <title>Identification and distribution of gene clusters putatively required for synthesis of sphingolipid metabolism inhibitors in phylogenetically diverse species of the filamentous fungus Fusarium.</title>
        <authorList>
            <person name="Kim H.-S."/>
            <person name="Busman M."/>
            <person name="Brown D.W."/>
            <person name="Divon H."/>
            <person name="Uhlig S."/>
            <person name="Proctor R.H."/>
        </authorList>
    </citation>
    <scope>NUCLEOTIDE SEQUENCE [LARGE SCALE GENOMIC DNA]</scope>
    <source>
        <strain evidence="2 3">NRRL 66235</strain>
    </source>
</reference>
<gene>
    <name evidence="2" type="ORF">FMUND_12591</name>
</gene>
<evidence type="ECO:0000313" key="2">
    <source>
        <dbReference type="EMBL" id="KAF5704312.1"/>
    </source>
</evidence>
<dbReference type="Gene3D" id="3.90.1300.10">
    <property type="entry name" value="Amidase signature (AS) domain"/>
    <property type="match status" value="1"/>
</dbReference>
<dbReference type="SUPFAM" id="SSF75304">
    <property type="entry name" value="Amidase signature (AS) enzymes"/>
    <property type="match status" value="1"/>
</dbReference>
<accession>A0A8H5Y3P6</accession>
<dbReference type="Proteomes" id="UP000544331">
    <property type="component" value="Unassembled WGS sequence"/>
</dbReference>
<keyword evidence="3" id="KW-1185">Reference proteome</keyword>
<dbReference type="InterPro" id="IPR036928">
    <property type="entry name" value="AS_sf"/>
</dbReference>
<protein>
    <submittedName>
        <fullName evidence="2">Amidase</fullName>
    </submittedName>
</protein>
<evidence type="ECO:0000259" key="1">
    <source>
        <dbReference type="Pfam" id="PF01425"/>
    </source>
</evidence>
<dbReference type="GO" id="GO:0003824">
    <property type="term" value="F:catalytic activity"/>
    <property type="evidence" value="ECO:0007669"/>
    <property type="project" value="InterPro"/>
</dbReference>